<keyword evidence="4" id="KW-0547">Nucleotide-binding</keyword>
<evidence type="ECO:0000256" key="2">
    <source>
        <dbReference type="ARBA" id="ARBA00022516"/>
    </source>
</evidence>
<comment type="pathway">
    <text evidence="9">Isoprenoid biosynthesis; isopentenyl diphosphate biosynthesis via mevalonate pathway; isopentenyl diphosphate from (R)-mevalonate: step 1/3.</text>
</comment>
<dbReference type="SUPFAM" id="SSF55060">
    <property type="entry name" value="GHMP Kinase, C-terminal domain"/>
    <property type="match status" value="1"/>
</dbReference>
<dbReference type="PANTHER" id="PTHR43290:SF2">
    <property type="entry name" value="MEVALONATE KINASE"/>
    <property type="match status" value="1"/>
</dbReference>
<dbReference type="EC" id="2.7.1.36" evidence="11"/>
<evidence type="ECO:0000256" key="3">
    <source>
        <dbReference type="ARBA" id="ARBA00022679"/>
    </source>
</evidence>
<accession>A0A6S6SJN4</accession>
<dbReference type="AlphaFoldDB" id="A0A6S6SJN4"/>
<dbReference type="PANTHER" id="PTHR43290">
    <property type="entry name" value="MEVALONATE KINASE"/>
    <property type="match status" value="1"/>
</dbReference>
<dbReference type="InterPro" id="IPR036554">
    <property type="entry name" value="GHMP_kinase_C_sf"/>
</dbReference>
<keyword evidence="7" id="KW-0460">Magnesium</keyword>
<evidence type="ECO:0000256" key="6">
    <source>
        <dbReference type="ARBA" id="ARBA00022840"/>
    </source>
</evidence>
<organism evidence="11">
    <name type="scientific">uncultured Aureispira sp</name>
    <dbReference type="NCBI Taxonomy" id="1331704"/>
    <lineage>
        <taxon>Bacteria</taxon>
        <taxon>Pseudomonadati</taxon>
        <taxon>Bacteroidota</taxon>
        <taxon>Saprospiria</taxon>
        <taxon>Saprospirales</taxon>
        <taxon>Saprospiraceae</taxon>
        <taxon>Aureispira</taxon>
        <taxon>environmental samples</taxon>
    </lineage>
</organism>
<keyword evidence="1" id="KW-0963">Cytoplasm</keyword>
<evidence type="ECO:0000256" key="1">
    <source>
        <dbReference type="ARBA" id="ARBA00022490"/>
    </source>
</evidence>
<keyword evidence="2" id="KW-0444">Lipid biosynthesis</keyword>
<dbReference type="GO" id="GO:0005524">
    <property type="term" value="F:ATP binding"/>
    <property type="evidence" value="ECO:0007669"/>
    <property type="project" value="UniProtKB-KW"/>
</dbReference>
<keyword evidence="6" id="KW-0067">ATP-binding</keyword>
<sequence>MNSYPSKILLLGEYTIIQNSAALAIPYTHYKSYWSDHPLFDHFKNTIEPSFSKQSLQKIAIDLKSLDRPLLDLNQLEEDLKNGLWLCTNSPMGYGLGSSGAVCAAIYDRYGLQKAVQLSLLKQDLALLEHSFHGKSSGIDPLIAYIKQPLWVHADKSIHSIDLPKKKEGAIFLIDSQLPRISTPLINFFVESCEQPAFNQSFVAPVSLAVDKAIHALIEGNFKDLMQSIRLISELQLAYLSPMIPTIARKLWQEGLDSNDFYLKICGAGGGGFMLGFAYDWEKVKPHFDAFETLQL</sequence>
<dbReference type="PRINTS" id="PR00959">
    <property type="entry name" value="MEVGALKINASE"/>
</dbReference>
<dbReference type="SUPFAM" id="SSF54211">
    <property type="entry name" value="Ribosomal protein S5 domain 2-like"/>
    <property type="match status" value="1"/>
</dbReference>
<gene>
    <name evidence="11" type="ORF">HELGO_WM33921</name>
</gene>
<evidence type="ECO:0000256" key="8">
    <source>
        <dbReference type="ARBA" id="ARBA00023098"/>
    </source>
</evidence>
<dbReference type="Gene3D" id="3.30.230.10">
    <property type="match status" value="1"/>
</dbReference>
<evidence type="ECO:0000313" key="11">
    <source>
        <dbReference type="EMBL" id="CAA6805509.1"/>
    </source>
</evidence>
<dbReference type="InterPro" id="IPR006205">
    <property type="entry name" value="Mev_gal_kin"/>
</dbReference>
<dbReference type="InterPro" id="IPR006204">
    <property type="entry name" value="GHMP_kinase_N_dom"/>
</dbReference>
<dbReference type="GO" id="GO:0019287">
    <property type="term" value="P:isopentenyl diphosphate biosynthetic process, mevalonate pathway"/>
    <property type="evidence" value="ECO:0007669"/>
    <property type="project" value="TreeGrafter"/>
</dbReference>
<dbReference type="InterPro" id="IPR020568">
    <property type="entry name" value="Ribosomal_Su5_D2-typ_SF"/>
</dbReference>
<dbReference type="InterPro" id="IPR014721">
    <property type="entry name" value="Ribsml_uS5_D2-typ_fold_subgr"/>
</dbReference>
<name>A0A6S6SJN4_9BACT</name>
<protein>
    <submittedName>
        <fullName evidence="11">Mevalonate kinase (EC)</fullName>
        <ecNumber evidence="11">2.7.1.36</ecNumber>
    </submittedName>
</protein>
<dbReference type="GO" id="GO:0005829">
    <property type="term" value="C:cytosol"/>
    <property type="evidence" value="ECO:0007669"/>
    <property type="project" value="TreeGrafter"/>
</dbReference>
<keyword evidence="3 11" id="KW-0808">Transferase</keyword>
<feature type="domain" description="GHMP kinase N-terminal" evidence="10">
    <location>
        <begin position="88"/>
        <end position="141"/>
    </location>
</feature>
<proteinExistence type="predicted"/>
<evidence type="ECO:0000256" key="4">
    <source>
        <dbReference type="ARBA" id="ARBA00022741"/>
    </source>
</evidence>
<evidence type="ECO:0000256" key="9">
    <source>
        <dbReference type="ARBA" id="ARBA00029438"/>
    </source>
</evidence>
<dbReference type="GO" id="GO:0004496">
    <property type="term" value="F:mevalonate kinase activity"/>
    <property type="evidence" value="ECO:0007669"/>
    <property type="project" value="UniProtKB-EC"/>
</dbReference>
<keyword evidence="5 11" id="KW-0418">Kinase</keyword>
<evidence type="ECO:0000256" key="5">
    <source>
        <dbReference type="ARBA" id="ARBA00022777"/>
    </source>
</evidence>
<evidence type="ECO:0000256" key="7">
    <source>
        <dbReference type="ARBA" id="ARBA00022842"/>
    </source>
</evidence>
<dbReference type="Gene3D" id="3.30.70.890">
    <property type="entry name" value="GHMP kinase, C-terminal domain"/>
    <property type="match status" value="1"/>
</dbReference>
<keyword evidence="8" id="KW-0443">Lipid metabolism</keyword>
<dbReference type="EMBL" id="CACVAQ010000109">
    <property type="protein sequence ID" value="CAA6805509.1"/>
    <property type="molecule type" value="Genomic_DNA"/>
</dbReference>
<evidence type="ECO:0000259" key="10">
    <source>
        <dbReference type="Pfam" id="PF00288"/>
    </source>
</evidence>
<dbReference type="Pfam" id="PF00288">
    <property type="entry name" value="GHMP_kinases_N"/>
    <property type="match status" value="1"/>
</dbReference>
<reference evidence="11" key="1">
    <citation type="submission" date="2020-01" db="EMBL/GenBank/DDBJ databases">
        <authorList>
            <person name="Meier V. D."/>
            <person name="Meier V D."/>
        </authorList>
    </citation>
    <scope>NUCLEOTIDE SEQUENCE</scope>
    <source>
        <strain evidence="11">HLG_WM_MAG_10</strain>
    </source>
</reference>